<dbReference type="Pfam" id="PF20151">
    <property type="entry name" value="DUF6533"/>
    <property type="match status" value="1"/>
</dbReference>
<keyword evidence="1" id="KW-0812">Transmembrane</keyword>
<keyword evidence="1" id="KW-0472">Membrane</keyword>
<dbReference type="InterPro" id="IPR045340">
    <property type="entry name" value="DUF6533"/>
</dbReference>
<keyword evidence="4" id="KW-1185">Reference proteome</keyword>
<name>A0AAD4HFJ0_9AGAM</name>
<feature type="transmembrane region" description="Helical" evidence="1">
    <location>
        <begin position="59"/>
        <end position="81"/>
    </location>
</feature>
<feature type="domain" description="DUF6533" evidence="2">
    <location>
        <begin position="35"/>
        <end position="70"/>
    </location>
</feature>
<dbReference type="GeneID" id="64662116"/>
<feature type="transmembrane region" description="Helical" evidence="1">
    <location>
        <begin position="215"/>
        <end position="235"/>
    </location>
</feature>
<evidence type="ECO:0000259" key="2">
    <source>
        <dbReference type="Pfam" id="PF20151"/>
    </source>
</evidence>
<sequence length="296" mass="33591">MPWVTSTYALSVDSDILGKLVPISSRPPLNSLIQTYDYICSLHEEWTFLHQSRWTKAKVLYIIARYVPFLFVITDIFLNFAPNENTRKCKILVYIYSSFGVISLACSECFFVLRTYALWNSNKIVLVAMLSALFAVMVSFIGICFSAIATSYVTTSAIPGITGCYRSSTRVQFFLPFLLLFIFQLGLVSLTLIRVVQTWRTSNSDIYAVLVKHNIFYYACGLFLSAVNVLAPIIFSDAVYYSLLEDLEAFVLALLATRMHLHLWHIDRYVYSPEIFTCISMSDMSSASADRTVITV</sequence>
<evidence type="ECO:0000313" key="4">
    <source>
        <dbReference type="Proteomes" id="UP001195769"/>
    </source>
</evidence>
<organism evidence="3 4">
    <name type="scientific">Suillus fuscotomentosus</name>
    <dbReference type="NCBI Taxonomy" id="1912939"/>
    <lineage>
        <taxon>Eukaryota</taxon>
        <taxon>Fungi</taxon>
        <taxon>Dikarya</taxon>
        <taxon>Basidiomycota</taxon>
        <taxon>Agaricomycotina</taxon>
        <taxon>Agaricomycetes</taxon>
        <taxon>Agaricomycetidae</taxon>
        <taxon>Boletales</taxon>
        <taxon>Suillineae</taxon>
        <taxon>Suillaceae</taxon>
        <taxon>Suillus</taxon>
    </lineage>
</organism>
<dbReference type="EMBL" id="JABBWK010000062">
    <property type="protein sequence ID" value="KAG1895770.1"/>
    <property type="molecule type" value="Genomic_DNA"/>
</dbReference>
<feature type="transmembrane region" description="Helical" evidence="1">
    <location>
        <begin position="93"/>
        <end position="113"/>
    </location>
</feature>
<protein>
    <recommendedName>
        <fullName evidence="2">DUF6533 domain-containing protein</fullName>
    </recommendedName>
</protein>
<dbReference type="AlphaFoldDB" id="A0AAD4HFJ0"/>
<gene>
    <name evidence="3" type="ORF">F5891DRAFT_1193772</name>
</gene>
<comment type="caution">
    <text evidence="3">The sequence shown here is derived from an EMBL/GenBank/DDBJ whole genome shotgun (WGS) entry which is preliminary data.</text>
</comment>
<reference evidence="3" key="1">
    <citation type="journal article" date="2020" name="New Phytol.">
        <title>Comparative genomics reveals dynamic genome evolution in host specialist ectomycorrhizal fungi.</title>
        <authorList>
            <person name="Lofgren L.A."/>
            <person name="Nguyen N.H."/>
            <person name="Vilgalys R."/>
            <person name="Ruytinx J."/>
            <person name="Liao H.L."/>
            <person name="Branco S."/>
            <person name="Kuo A."/>
            <person name="LaButti K."/>
            <person name="Lipzen A."/>
            <person name="Andreopoulos W."/>
            <person name="Pangilinan J."/>
            <person name="Riley R."/>
            <person name="Hundley H."/>
            <person name="Na H."/>
            <person name="Barry K."/>
            <person name="Grigoriev I.V."/>
            <person name="Stajich J.E."/>
            <person name="Kennedy P.G."/>
        </authorList>
    </citation>
    <scope>NUCLEOTIDE SEQUENCE</scope>
    <source>
        <strain evidence="3">FC203</strain>
    </source>
</reference>
<evidence type="ECO:0000256" key="1">
    <source>
        <dbReference type="SAM" id="Phobius"/>
    </source>
</evidence>
<evidence type="ECO:0000313" key="3">
    <source>
        <dbReference type="EMBL" id="KAG1895770.1"/>
    </source>
</evidence>
<proteinExistence type="predicted"/>
<keyword evidence="1" id="KW-1133">Transmembrane helix</keyword>
<feature type="transmembrane region" description="Helical" evidence="1">
    <location>
        <begin position="173"/>
        <end position="195"/>
    </location>
</feature>
<accession>A0AAD4HFJ0</accession>
<feature type="transmembrane region" description="Helical" evidence="1">
    <location>
        <begin position="125"/>
        <end position="153"/>
    </location>
</feature>
<dbReference type="Proteomes" id="UP001195769">
    <property type="component" value="Unassembled WGS sequence"/>
</dbReference>
<dbReference type="RefSeq" id="XP_041221346.1">
    <property type="nucleotide sequence ID" value="XM_041367818.1"/>
</dbReference>